<dbReference type="AlphaFoldDB" id="A4CER1"/>
<dbReference type="GO" id="GO:0006355">
    <property type="term" value="P:regulation of DNA-templated transcription"/>
    <property type="evidence" value="ECO:0007669"/>
    <property type="project" value="InterPro"/>
</dbReference>
<dbReference type="eggNOG" id="COG0784">
    <property type="taxonomic scope" value="Bacteria"/>
</dbReference>
<dbReference type="SUPFAM" id="SSF52172">
    <property type="entry name" value="CheY-like"/>
    <property type="match status" value="1"/>
</dbReference>
<dbReference type="InterPro" id="IPR001867">
    <property type="entry name" value="OmpR/PhoB-type_DNA-bd"/>
</dbReference>
<dbReference type="HOGENOM" id="CLU_902823_0_0_6"/>
<proteinExistence type="predicted"/>
<evidence type="ECO:0000256" key="4">
    <source>
        <dbReference type="SAM" id="Phobius"/>
    </source>
</evidence>
<sequence>MRYSFDSFVLNTRARTLHHHNEILLCDERIVLLLGLLIEAYPDHCQQADLLKQIWPNTVVSNWSIARLISDSRKFFLFAGLHPPLIETLRGRGYRLSHEIGASLVKLEDENLDSVNLVDRDSSAIKENWIEPSSTVLVLPEAEPSTSTKNSRHYKKTTVTRILLSLFGAVLTIFSLVFALDLRWPNEPSKLVINEPHDVKARILWVDDHPENNEIERKELLAKKFGVYLTKTTQDAMTLLSLYRYDAIITDMGREDDPLAGLKFIKMVRQQSLSTPIFLYTIMPSQALQTTVLNEGGHGVATTSESLYQLLDNLAY</sequence>
<evidence type="ECO:0000259" key="5">
    <source>
        <dbReference type="PROSITE" id="PS50110"/>
    </source>
</evidence>
<dbReference type="GO" id="GO:0003677">
    <property type="term" value="F:DNA binding"/>
    <property type="evidence" value="ECO:0007669"/>
    <property type="project" value="UniProtKB-UniRule"/>
</dbReference>
<keyword evidence="8" id="KW-1185">Reference proteome</keyword>
<dbReference type="PROSITE" id="PS51755">
    <property type="entry name" value="OMPR_PHOB"/>
    <property type="match status" value="1"/>
</dbReference>
<dbReference type="RefSeq" id="WP_009840570.1">
    <property type="nucleotide sequence ID" value="NZ_CH959302.1"/>
</dbReference>
<dbReference type="SUPFAM" id="SSF46894">
    <property type="entry name" value="C-terminal effector domain of the bipartite response regulators"/>
    <property type="match status" value="1"/>
</dbReference>
<keyword evidence="4" id="KW-0472">Membrane</keyword>
<feature type="modified residue" description="4-aspartylphosphate" evidence="2">
    <location>
        <position position="251"/>
    </location>
</feature>
<evidence type="ECO:0000259" key="6">
    <source>
        <dbReference type="PROSITE" id="PS51755"/>
    </source>
</evidence>
<evidence type="ECO:0000256" key="1">
    <source>
        <dbReference type="ARBA" id="ARBA00023125"/>
    </source>
</evidence>
<dbReference type="InterPro" id="IPR036388">
    <property type="entry name" value="WH-like_DNA-bd_sf"/>
</dbReference>
<dbReference type="InterPro" id="IPR011006">
    <property type="entry name" value="CheY-like_superfamily"/>
</dbReference>
<dbReference type="EMBL" id="AAOH01000009">
    <property type="protein sequence ID" value="EAR26790.1"/>
    <property type="molecule type" value="Genomic_DNA"/>
</dbReference>
<evidence type="ECO:0000256" key="3">
    <source>
        <dbReference type="PROSITE-ProRule" id="PRU01091"/>
    </source>
</evidence>
<organism evidence="7 8">
    <name type="scientific">Pseudoalteromonas tunicata D2</name>
    <dbReference type="NCBI Taxonomy" id="87626"/>
    <lineage>
        <taxon>Bacteria</taxon>
        <taxon>Pseudomonadati</taxon>
        <taxon>Pseudomonadota</taxon>
        <taxon>Gammaproteobacteria</taxon>
        <taxon>Alteromonadales</taxon>
        <taxon>Pseudoalteromonadaceae</taxon>
        <taxon>Pseudoalteromonas</taxon>
    </lineage>
</organism>
<dbReference type="STRING" id="87626.PTD2_16636"/>
<dbReference type="PROSITE" id="PS50110">
    <property type="entry name" value="RESPONSE_REGULATORY"/>
    <property type="match status" value="1"/>
</dbReference>
<keyword evidence="4" id="KW-0812">Transmembrane</keyword>
<comment type="caution">
    <text evidence="7">The sequence shown here is derived from an EMBL/GenBank/DDBJ whole genome shotgun (WGS) entry which is preliminary data.</text>
</comment>
<evidence type="ECO:0000313" key="8">
    <source>
        <dbReference type="Proteomes" id="UP000006201"/>
    </source>
</evidence>
<dbReference type="Pfam" id="PF00072">
    <property type="entry name" value="Response_reg"/>
    <property type="match status" value="1"/>
</dbReference>
<dbReference type="Proteomes" id="UP000006201">
    <property type="component" value="Unassembled WGS sequence"/>
</dbReference>
<feature type="domain" description="Response regulatory" evidence="5">
    <location>
        <begin position="202"/>
        <end position="316"/>
    </location>
</feature>
<dbReference type="InterPro" id="IPR001789">
    <property type="entry name" value="Sig_transdc_resp-reg_receiver"/>
</dbReference>
<evidence type="ECO:0000313" key="7">
    <source>
        <dbReference type="EMBL" id="EAR26790.1"/>
    </source>
</evidence>
<keyword evidence="2" id="KW-0597">Phosphoprotein</keyword>
<dbReference type="GO" id="GO:0000160">
    <property type="term" value="P:phosphorelay signal transduction system"/>
    <property type="evidence" value="ECO:0007669"/>
    <property type="project" value="InterPro"/>
</dbReference>
<keyword evidence="4" id="KW-1133">Transmembrane helix</keyword>
<dbReference type="Gene3D" id="3.40.50.2300">
    <property type="match status" value="1"/>
</dbReference>
<evidence type="ECO:0000256" key="2">
    <source>
        <dbReference type="PROSITE-ProRule" id="PRU00169"/>
    </source>
</evidence>
<feature type="transmembrane region" description="Helical" evidence="4">
    <location>
        <begin position="162"/>
        <end position="180"/>
    </location>
</feature>
<dbReference type="eggNOG" id="COG3710">
    <property type="taxonomic scope" value="Bacteria"/>
</dbReference>
<name>A4CER1_9GAMM</name>
<gene>
    <name evidence="7" type="ORF">PTD2_16636</name>
</gene>
<feature type="domain" description="OmpR/PhoB-type" evidence="6">
    <location>
        <begin position="1"/>
        <end position="98"/>
    </location>
</feature>
<keyword evidence="1 3" id="KW-0238">DNA-binding</keyword>
<accession>A4CER1</accession>
<dbReference type="Gene3D" id="1.10.10.10">
    <property type="entry name" value="Winged helix-like DNA-binding domain superfamily/Winged helix DNA-binding domain"/>
    <property type="match status" value="1"/>
</dbReference>
<feature type="DNA-binding region" description="OmpR/PhoB-type" evidence="3">
    <location>
        <begin position="1"/>
        <end position="98"/>
    </location>
</feature>
<dbReference type="InterPro" id="IPR016032">
    <property type="entry name" value="Sig_transdc_resp-reg_C-effctor"/>
</dbReference>
<reference evidence="7 8" key="1">
    <citation type="submission" date="2006-02" db="EMBL/GenBank/DDBJ databases">
        <authorList>
            <person name="Moran M.A."/>
            <person name="Kjelleberg S."/>
            <person name="Egan S."/>
            <person name="Saunders N."/>
            <person name="Thomas T."/>
            <person name="Ferriera S."/>
            <person name="Johnson J."/>
            <person name="Kravitz S."/>
            <person name="Halpern A."/>
            <person name="Remington K."/>
            <person name="Beeson K."/>
            <person name="Tran B."/>
            <person name="Rogers Y.-H."/>
            <person name="Friedman R."/>
            <person name="Venter J.C."/>
        </authorList>
    </citation>
    <scope>NUCLEOTIDE SEQUENCE [LARGE SCALE GENOMIC DNA]</scope>
    <source>
        <strain evidence="7 8">D2</strain>
    </source>
</reference>
<protein>
    <submittedName>
        <fullName evidence="7">Two-component response regulator</fullName>
    </submittedName>
</protein>